<dbReference type="Gene3D" id="1.25.40.10">
    <property type="entry name" value="Tetratricopeptide repeat domain"/>
    <property type="match status" value="1"/>
</dbReference>
<dbReference type="GO" id="GO:0012505">
    <property type="term" value="C:endomembrane system"/>
    <property type="evidence" value="ECO:0007669"/>
    <property type="project" value="TreeGrafter"/>
</dbReference>
<organism evidence="2 3">
    <name type="scientific">Mycena chlorophos</name>
    <name type="common">Agaric fungus</name>
    <name type="synonym">Agaricus chlorophos</name>
    <dbReference type="NCBI Taxonomy" id="658473"/>
    <lineage>
        <taxon>Eukaryota</taxon>
        <taxon>Fungi</taxon>
        <taxon>Dikarya</taxon>
        <taxon>Basidiomycota</taxon>
        <taxon>Agaricomycotina</taxon>
        <taxon>Agaricomycetes</taxon>
        <taxon>Agaricomycetidae</taxon>
        <taxon>Agaricales</taxon>
        <taxon>Marasmiineae</taxon>
        <taxon>Mycenaceae</taxon>
        <taxon>Mycena</taxon>
    </lineage>
</organism>
<dbReference type="InterPro" id="IPR050754">
    <property type="entry name" value="FKBP4/5/8-like"/>
</dbReference>
<feature type="region of interest" description="Disordered" evidence="1">
    <location>
        <begin position="163"/>
        <end position="211"/>
    </location>
</feature>
<dbReference type="GO" id="GO:0016020">
    <property type="term" value="C:membrane"/>
    <property type="evidence" value="ECO:0007669"/>
    <property type="project" value="TreeGrafter"/>
</dbReference>
<dbReference type="EMBL" id="JACAZE010000005">
    <property type="protein sequence ID" value="KAF7316752.1"/>
    <property type="molecule type" value="Genomic_DNA"/>
</dbReference>
<dbReference type="GO" id="GO:0044183">
    <property type="term" value="F:protein folding chaperone"/>
    <property type="evidence" value="ECO:0007669"/>
    <property type="project" value="TreeGrafter"/>
</dbReference>
<proteinExistence type="predicted"/>
<dbReference type="GO" id="GO:0043066">
    <property type="term" value="P:negative regulation of apoptotic process"/>
    <property type="evidence" value="ECO:0007669"/>
    <property type="project" value="TreeGrafter"/>
</dbReference>
<protein>
    <submittedName>
        <fullName evidence="2">TPR-like protein</fullName>
    </submittedName>
</protein>
<dbReference type="InterPro" id="IPR011990">
    <property type="entry name" value="TPR-like_helical_dom_sf"/>
</dbReference>
<dbReference type="GO" id="GO:0005829">
    <property type="term" value="C:cytosol"/>
    <property type="evidence" value="ECO:0007669"/>
    <property type="project" value="TreeGrafter"/>
</dbReference>
<reference evidence="2" key="1">
    <citation type="submission" date="2020-05" db="EMBL/GenBank/DDBJ databases">
        <title>Mycena genomes resolve the evolution of fungal bioluminescence.</title>
        <authorList>
            <person name="Tsai I.J."/>
        </authorList>
    </citation>
    <scope>NUCLEOTIDE SEQUENCE</scope>
    <source>
        <strain evidence="2">110903Hualien_Pintung</strain>
    </source>
</reference>
<dbReference type="Pfam" id="PF14559">
    <property type="entry name" value="TPR_19"/>
    <property type="match status" value="1"/>
</dbReference>
<evidence type="ECO:0000313" key="3">
    <source>
        <dbReference type="Proteomes" id="UP000613580"/>
    </source>
</evidence>
<dbReference type="PANTHER" id="PTHR46512:SF1">
    <property type="entry name" value="PEPTIDYLPROLYL ISOMERASE"/>
    <property type="match status" value="1"/>
</dbReference>
<evidence type="ECO:0000313" key="2">
    <source>
        <dbReference type="EMBL" id="KAF7316752.1"/>
    </source>
</evidence>
<feature type="compositionally biased region" description="Basic and acidic residues" evidence="1">
    <location>
        <begin position="182"/>
        <end position="192"/>
    </location>
</feature>
<feature type="region of interest" description="Disordered" evidence="1">
    <location>
        <begin position="1"/>
        <end position="22"/>
    </location>
</feature>
<dbReference type="SUPFAM" id="SSF48452">
    <property type="entry name" value="TPR-like"/>
    <property type="match status" value="1"/>
</dbReference>
<accession>A0A8H6THD7</accession>
<dbReference type="OrthoDB" id="433738at2759"/>
<dbReference type="Proteomes" id="UP000613580">
    <property type="component" value="Unassembled WGS sequence"/>
</dbReference>
<evidence type="ECO:0000256" key="1">
    <source>
        <dbReference type="SAM" id="MobiDB-lite"/>
    </source>
</evidence>
<dbReference type="GO" id="GO:0005740">
    <property type="term" value="C:mitochondrial envelope"/>
    <property type="evidence" value="ECO:0007669"/>
    <property type="project" value="TreeGrafter"/>
</dbReference>
<dbReference type="AlphaFoldDB" id="A0A8H6THD7"/>
<keyword evidence="3" id="KW-1185">Reference proteome</keyword>
<dbReference type="PANTHER" id="PTHR46512">
    <property type="entry name" value="PEPTIDYLPROLYL ISOMERASE"/>
    <property type="match status" value="1"/>
</dbReference>
<sequence length="211" mass="23291">MPDFSLMTSADKLQAGREKKDAADEAFKQGKLTEALMGYHSALMLLNGLNKDALGMAAGADRPAAPASPDAPKEKTEIDILVEKIYANQSACHIKNGNWKRAQECAEKALAKDASNYKAMYRKGKALAEQGYIERAIRVLEELKTKSDNDKDRAAAESELVRLRAQEKEKERANNKKLKGFLSRDKGKKADAEELIEPIQSAKIEELPDDA</sequence>
<gene>
    <name evidence="2" type="ORF">HMN09_00408300</name>
</gene>
<comment type="caution">
    <text evidence="2">The sequence shown here is derived from an EMBL/GenBank/DDBJ whole genome shotgun (WGS) entry which is preliminary data.</text>
</comment>
<name>A0A8H6THD7_MYCCL</name>
<feature type="compositionally biased region" description="Basic and acidic residues" evidence="1">
    <location>
        <begin position="163"/>
        <end position="174"/>
    </location>
</feature>